<dbReference type="EMBL" id="QXDF01000004">
    <property type="protein sequence ID" value="RIA47219.1"/>
    <property type="molecule type" value="Genomic_DNA"/>
</dbReference>
<dbReference type="AlphaFoldDB" id="A0A397PH68"/>
<dbReference type="SMART" id="SM00226">
    <property type="entry name" value="LMWPc"/>
    <property type="match status" value="1"/>
</dbReference>
<comment type="caution">
    <text evidence="3">The sequence shown here is derived from an EMBL/GenBank/DDBJ whole genome shotgun (WGS) entry which is preliminary data.</text>
</comment>
<evidence type="ECO:0000256" key="1">
    <source>
        <dbReference type="ARBA" id="ARBA00022849"/>
    </source>
</evidence>
<proteinExistence type="predicted"/>
<protein>
    <submittedName>
        <fullName evidence="3">Protein-tyrosine-phosphatase</fullName>
    </submittedName>
</protein>
<keyword evidence="1" id="KW-0059">Arsenical resistance</keyword>
<name>A0A397PH68_9HYPH</name>
<evidence type="ECO:0000259" key="2">
    <source>
        <dbReference type="SMART" id="SM00226"/>
    </source>
</evidence>
<evidence type="ECO:0000313" key="3">
    <source>
        <dbReference type="EMBL" id="RIA47219.1"/>
    </source>
</evidence>
<dbReference type="PANTHER" id="PTHR43428">
    <property type="entry name" value="ARSENATE REDUCTASE"/>
    <property type="match status" value="1"/>
</dbReference>
<dbReference type="PANTHER" id="PTHR43428:SF1">
    <property type="entry name" value="ARSENATE REDUCTASE"/>
    <property type="match status" value="1"/>
</dbReference>
<gene>
    <name evidence="3" type="ORF">BXY53_2601</name>
</gene>
<sequence length="160" mass="17528">MDAPPPSDKTPNPMPDLPGAVLFACNMNAVRSPMAAALFKHLARSRVYVESAGVRAGETDPFAIAAMEEIGLDIAGHRPHTIADLFDTSFDVVITLTPEAHHQALEMTRTMAVEVEYWPTLDPTLTGGSREQIMEAYRSCRDSLLERIKARFPFPGAPHV</sequence>
<reference evidence="3 4" key="1">
    <citation type="submission" date="2018-08" db="EMBL/GenBank/DDBJ databases">
        <title>Genomic Encyclopedia of Archaeal and Bacterial Type Strains, Phase II (KMG-II): from individual species to whole genera.</title>
        <authorList>
            <person name="Goeker M."/>
        </authorList>
    </citation>
    <scope>NUCLEOTIDE SEQUENCE [LARGE SCALE GENOMIC DNA]</scope>
    <source>
        <strain evidence="3 4">DSM 5002</strain>
    </source>
</reference>
<dbReference type="Pfam" id="PF01451">
    <property type="entry name" value="LMWPc"/>
    <property type="match status" value="1"/>
</dbReference>
<organism evidence="3 4">
    <name type="scientific">Dichotomicrobium thermohalophilum</name>
    <dbReference type="NCBI Taxonomy" id="933063"/>
    <lineage>
        <taxon>Bacteria</taxon>
        <taxon>Pseudomonadati</taxon>
        <taxon>Pseudomonadota</taxon>
        <taxon>Alphaproteobacteria</taxon>
        <taxon>Hyphomicrobiales</taxon>
        <taxon>Hyphomicrobiaceae</taxon>
        <taxon>Dichotomicrobium</taxon>
    </lineage>
</organism>
<accession>A0A397PH68</accession>
<dbReference type="CDD" id="cd16345">
    <property type="entry name" value="LMWP_ArsC"/>
    <property type="match status" value="1"/>
</dbReference>
<keyword evidence="4" id="KW-1185">Reference proteome</keyword>
<dbReference type="RefSeq" id="WP_425359189.1">
    <property type="nucleotide sequence ID" value="NZ_QXDF01000004.1"/>
</dbReference>
<dbReference type="Gene3D" id="3.40.50.2300">
    <property type="match status" value="1"/>
</dbReference>
<dbReference type="Proteomes" id="UP000266273">
    <property type="component" value="Unassembled WGS sequence"/>
</dbReference>
<evidence type="ECO:0000313" key="4">
    <source>
        <dbReference type="Proteomes" id="UP000266273"/>
    </source>
</evidence>
<dbReference type="InterPro" id="IPR036196">
    <property type="entry name" value="Ptyr_pPase_sf"/>
</dbReference>
<dbReference type="GO" id="GO:0046685">
    <property type="term" value="P:response to arsenic-containing substance"/>
    <property type="evidence" value="ECO:0007669"/>
    <property type="project" value="UniProtKB-KW"/>
</dbReference>
<dbReference type="InterPro" id="IPR023485">
    <property type="entry name" value="Ptyr_pPase"/>
</dbReference>
<feature type="domain" description="Phosphotyrosine protein phosphatase I" evidence="2">
    <location>
        <begin position="19"/>
        <end position="154"/>
    </location>
</feature>
<dbReference type="SUPFAM" id="SSF52788">
    <property type="entry name" value="Phosphotyrosine protein phosphatases I"/>
    <property type="match status" value="1"/>
</dbReference>